<evidence type="ECO:0000256" key="3">
    <source>
        <dbReference type="ARBA" id="ARBA00022737"/>
    </source>
</evidence>
<accession>A0AB40BVG3</accession>
<comment type="subcellular location">
    <subcellularLocation>
        <location evidence="1">Membrane</location>
        <topology evidence="1">Multi-pass membrane protein</topology>
    </subcellularLocation>
</comment>
<feature type="transmembrane region" description="Helical" evidence="8">
    <location>
        <begin position="555"/>
        <end position="579"/>
    </location>
</feature>
<evidence type="ECO:0000256" key="7">
    <source>
        <dbReference type="PROSITE-ProRule" id="PRU00023"/>
    </source>
</evidence>
<dbReference type="Pfam" id="PF00023">
    <property type="entry name" value="Ank"/>
    <property type="match status" value="1"/>
</dbReference>
<dbReference type="InterPro" id="IPR026961">
    <property type="entry name" value="PGG_dom"/>
</dbReference>
<keyword evidence="3" id="KW-0677">Repeat</keyword>
<dbReference type="SUPFAM" id="SSF48403">
    <property type="entry name" value="Ankyrin repeat"/>
    <property type="match status" value="2"/>
</dbReference>
<dbReference type="Pfam" id="PF13962">
    <property type="entry name" value="PGG"/>
    <property type="match status" value="1"/>
</dbReference>
<feature type="domain" description="PGG" evidence="9">
    <location>
        <begin position="434"/>
        <end position="546"/>
    </location>
</feature>
<dbReference type="Pfam" id="PF12796">
    <property type="entry name" value="Ank_2"/>
    <property type="match status" value="3"/>
</dbReference>
<dbReference type="InterPro" id="IPR036770">
    <property type="entry name" value="Ankyrin_rpt-contain_sf"/>
</dbReference>
<evidence type="ECO:0000256" key="6">
    <source>
        <dbReference type="ARBA" id="ARBA00023136"/>
    </source>
</evidence>
<dbReference type="InterPro" id="IPR002110">
    <property type="entry name" value="Ankyrin_rpt"/>
</dbReference>
<reference evidence="11" key="1">
    <citation type="submission" date="2025-08" db="UniProtKB">
        <authorList>
            <consortium name="RefSeq"/>
        </authorList>
    </citation>
    <scope>IDENTIFICATION</scope>
</reference>
<evidence type="ECO:0000256" key="4">
    <source>
        <dbReference type="ARBA" id="ARBA00022989"/>
    </source>
</evidence>
<name>A0AB40BVG3_DIOCR</name>
<feature type="transmembrane region" description="Helical" evidence="8">
    <location>
        <begin position="439"/>
        <end position="461"/>
    </location>
</feature>
<dbReference type="SMART" id="SM00248">
    <property type="entry name" value="ANK"/>
    <property type="match status" value="8"/>
</dbReference>
<evidence type="ECO:0000256" key="2">
    <source>
        <dbReference type="ARBA" id="ARBA00022692"/>
    </source>
</evidence>
<keyword evidence="10" id="KW-1185">Reference proteome</keyword>
<dbReference type="PANTHER" id="PTHR24186">
    <property type="entry name" value="PROTEIN PHOSPHATASE 1 REGULATORY SUBUNIT"/>
    <property type="match status" value="1"/>
</dbReference>
<dbReference type="Gene3D" id="1.25.40.20">
    <property type="entry name" value="Ankyrin repeat-containing domain"/>
    <property type="match status" value="2"/>
</dbReference>
<feature type="transmembrane region" description="Helical" evidence="8">
    <location>
        <begin position="482"/>
        <end position="508"/>
    </location>
</feature>
<keyword evidence="2 8" id="KW-0812">Transmembrane</keyword>
<evidence type="ECO:0000256" key="1">
    <source>
        <dbReference type="ARBA" id="ARBA00004141"/>
    </source>
</evidence>
<dbReference type="PROSITE" id="PS50088">
    <property type="entry name" value="ANK_REPEAT"/>
    <property type="match status" value="2"/>
</dbReference>
<dbReference type="RefSeq" id="XP_039130409.1">
    <property type="nucleotide sequence ID" value="XM_039274475.1"/>
</dbReference>
<feature type="transmembrane region" description="Helical" evidence="8">
    <location>
        <begin position="528"/>
        <end position="548"/>
    </location>
</feature>
<keyword evidence="4 8" id="KW-1133">Transmembrane helix</keyword>
<dbReference type="AlphaFoldDB" id="A0AB40BVG3"/>
<keyword evidence="6 8" id="KW-0472">Membrane</keyword>
<gene>
    <name evidence="11" type="primary">LOC120266817</name>
</gene>
<evidence type="ECO:0000259" key="9">
    <source>
        <dbReference type="Pfam" id="PF13962"/>
    </source>
</evidence>
<organism evidence="10 11">
    <name type="scientific">Dioscorea cayennensis subsp. rotundata</name>
    <name type="common">White Guinea yam</name>
    <name type="synonym">Dioscorea rotundata</name>
    <dbReference type="NCBI Taxonomy" id="55577"/>
    <lineage>
        <taxon>Eukaryota</taxon>
        <taxon>Viridiplantae</taxon>
        <taxon>Streptophyta</taxon>
        <taxon>Embryophyta</taxon>
        <taxon>Tracheophyta</taxon>
        <taxon>Spermatophyta</taxon>
        <taxon>Magnoliopsida</taxon>
        <taxon>Liliopsida</taxon>
        <taxon>Dioscoreales</taxon>
        <taxon>Dioscoreaceae</taxon>
        <taxon>Dioscorea</taxon>
    </lineage>
</organism>
<keyword evidence="5 7" id="KW-0040">ANK repeat</keyword>
<evidence type="ECO:0000313" key="10">
    <source>
        <dbReference type="Proteomes" id="UP001515500"/>
    </source>
</evidence>
<sequence length="637" mass="69705">MEIGPKQILMGAYLLRAARSGDIETLTSLLSPRNHFNIDIQTSHQSSTLVPPPQTKTIYGVTAGGNTLLHVAAQHGQLRIIEEICRRELSLVFAKNTRLDSPLHLAARSGNQKAAEVIIKHVRESSELKLLLRAKNLNGDTALHEAARFGNHHMVKSFIALDVELSLIVNNSGMSPLYLAVMRNSQVMVEALLNPSSSYAGPNGQTALHAARSQEIARMLLAWKPEIGRVADESGSLPLHYLAANGDARMVGILLEHDDSTSYIADQKGLFSVHIAASMNRAQVITEMLKHCPDSDELVDGKGRSFLHVAVMNHSQQVVRYVLQVPILEKLLNYQDSEGNTPLHLACTLGAKDTVFDLVKDGRVDSGVMNNEGCTPLDLSFYLYNPIALWQFQESSPSLIFRCLLDTGAIFSPNRSDLQKRNVHDLENETTMISLSKTLAILSILIATVTFTAGFTVPGGYSSGSSSNDNIQEGTAILSNKFCFKVFLISNTLAMVCSLTATCSLVHAGGPLLDFKVRESHLSWSTSILWLAFMGMYVAFGMALMTVVSPQERVIEIVVCAITFGPVFYLVFVAAWSGVNLLRVTGFMNGVLRSSQDPHTVLRLREHLLLNSSSSLMIRAVSWVVLAYAVIFGLALF</sequence>
<evidence type="ECO:0000256" key="5">
    <source>
        <dbReference type="ARBA" id="ARBA00023043"/>
    </source>
</evidence>
<feature type="transmembrane region" description="Helical" evidence="8">
    <location>
        <begin position="616"/>
        <end position="636"/>
    </location>
</feature>
<evidence type="ECO:0000313" key="11">
    <source>
        <dbReference type="RefSeq" id="XP_039130409.1"/>
    </source>
</evidence>
<evidence type="ECO:0000256" key="8">
    <source>
        <dbReference type="SAM" id="Phobius"/>
    </source>
</evidence>
<dbReference type="GeneID" id="120266817"/>
<dbReference type="GO" id="GO:0005886">
    <property type="term" value="C:plasma membrane"/>
    <property type="evidence" value="ECO:0007669"/>
    <property type="project" value="TreeGrafter"/>
</dbReference>
<dbReference type="PROSITE" id="PS50297">
    <property type="entry name" value="ANK_REP_REGION"/>
    <property type="match status" value="1"/>
</dbReference>
<dbReference type="Proteomes" id="UP001515500">
    <property type="component" value="Chromosome 8"/>
</dbReference>
<protein>
    <submittedName>
        <fullName evidence="11">Protein ACCELERATED CELL DEATH 6-like</fullName>
    </submittedName>
</protein>
<dbReference type="PANTHER" id="PTHR24186:SF50">
    <property type="entry name" value="ANKYRIN REPEAT-CONTAINING PROTEIN ITN1-LIKE ISOFORM X1"/>
    <property type="match status" value="1"/>
</dbReference>
<feature type="repeat" description="ANK" evidence="7">
    <location>
        <begin position="138"/>
        <end position="170"/>
    </location>
</feature>
<feature type="repeat" description="ANK" evidence="7">
    <location>
        <begin position="338"/>
        <end position="362"/>
    </location>
</feature>
<proteinExistence type="predicted"/>